<comment type="function">
    <text evidence="5 6">Structural component of flagellum, the bacterial motility apparatus. Part of the rod structure of flagellar basal body.</text>
</comment>
<dbReference type="PANTHER" id="PTHR30435:SF12">
    <property type="entry name" value="FLAGELLAR BASAL BODY ROD PROTEIN FLGB"/>
    <property type="match status" value="1"/>
</dbReference>
<sequence length="129" mass="14371">MKIGVDFGIHEQALRLKARRAEVLASNIANADTPGYKARDFDFRALLNRQMAGAEPLRTTHERHFRDATGVVHPGQLDYRIPNQPSLDGNTVDSQLEHAAYAGNALEYQASLQFLDGQVKKLRMALKGQ</sequence>
<dbReference type="AlphaFoldDB" id="A0A657PPF5"/>
<comment type="subunit">
    <text evidence="6">The basal body constitutes a major portion of the flagellar organelle and consists of a number of rings mounted on a central rod.</text>
</comment>
<accession>A0A657PPF5</accession>
<dbReference type="InterPro" id="IPR001444">
    <property type="entry name" value="Flag_bb_rod_N"/>
</dbReference>
<dbReference type="EMBL" id="MUIE01000065">
    <property type="protein sequence ID" value="OQX37232.1"/>
    <property type="molecule type" value="Genomic_DNA"/>
</dbReference>
<feature type="domain" description="Flagellar basal body rod protein N-terminal" evidence="7">
    <location>
        <begin position="10"/>
        <end position="37"/>
    </location>
</feature>
<gene>
    <name evidence="9" type="primary">flgB</name>
    <name evidence="8" type="ORF">B0D84_00760</name>
    <name evidence="9" type="ORF">C3L24_02695</name>
</gene>
<organism evidence="8 10">
    <name type="scientific">Candidatus Sedimenticola endophacoides</name>
    <dbReference type="NCBI Taxonomy" id="2548426"/>
    <lineage>
        <taxon>Bacteria</taxon>
        <taxon>Pseudomonadati</taxon>
        <taxon>Pseudomonadota</taxon>
        <taxon>Gammaproteobacteria</taxon>
        <taxon>Chromatiales</taxon>
        <taxon>Sedimenticolaceae</taxon>
        <taxon>Sedimenticola</taxon>
    </lineage>
</organism>
<evidence type="ECO:0000256" key="5">
    <source>
        <dbReference type="ARBA" id="ARBA00024934"/>
    </source>
</evidence>
<evidence type="ECO:0000256" key="2">
    <source>
        <dbReference type="ARBA" id="ARBA00009677"/>
    </source>
</evidence>
<dbReference type="InterPro" id="IPR006300">
    <property type="entry name" value="FlgB"/>
</dbReference>
<evidence type="ECO:0000313" key="9">
    <source>
        <dbReference type="EMBL" id="PUE04692.1"/>
    </source>
</evidence>
<keyword evidence="8" id="KW-0966">Cell projection</keyword>
<proteinExistence type="inferred from homology"/>
<comment type="similarity">
    <text evidence="2 6">Belongs to the flagella basal body rod proteins family.</text>
</comment>
<reference evidence="8 10" key="1">
    <citation type="submission" date="2017-02" db="EMBL/GenBank/DDBJ databases">
        <title>Novel co-symbiosis in the unique lucinid bivalve Phacoides pectinatus.</title>
        <authorList>
            <person name="Lim S.J."/>
            <person name="Davis B.G."/>
            <person name="Gill D.E."/>
            <person name="Engel A.S."/>
            <person name="Anderson L.C."/>
            <person name="Campbell B.J."/>
        </authorList>
    </citation>
    <scope>NUCLEOTIDE SEQUENCE [LARGE SCALE GENOMIC DNA]</scope>
    <source>
        <strain evidence="8">LUC13016_P6</strain>
    </source>
</reference>
<evidence type="ECO:0000256" key="3">
    <source>
        <dbReference type="ARBA" id="ARBA00014376"/>
    </source>
</evidence>
<dbReference type="GO" id="GO:0071978">
    <property type="term" value="P:bacterial-type flagellum-dependent swarming motility"/>
    <property type="evidence" value="ECO:0007669"/>
    <property type="project" value="TreeGrafter"/>
</dbReference>
<dbReference type="Pfam" id="PF00460">
    <property type="entry name" value="Flg_bb_rod"/>
    <property type="match status" value="1"/>
</dbReference>
<evidence type="ECO:0000256" key="6">
    <source>
        <dbReference type="PIRNR" id="PIRNR002889"/>
    </source>
</evidence>
<evidence type="ECO:0000256" key="1">
    <source>
        <dbReference type="ARBA" id="ARBA00004117"/>
    </source>
</evidence>
<protein>
    <recommendedName>
        <fullName evidence="3 6">Flagellar basal body rod protein FlgB</fullName>
    </recommendedName>
</protein>
<comment type="subcellular location">
    <subcellularLocation>
        <location evidence="1 6">Bacterial flagellum basal body</location>
    </subcellularLocation>
</comment>
<dbReference type="EMBL" id="PQCO01000114">
    <property type="protein sequence ID" value="PUE04692.1"/>
    <property type="molecule type" value="Genomic_DNA"/>
</dbReference>
<comment type="caution">
    <text evidence="8">The sequence shown here is derived from an EMBL/GenBank/DDBJ whole genome shotgun (WGS) entry which is preliminary data.</text>
</comment>
<keyword evidence="4 6" id="KW-0975">Bacterial flagellum</keyword>
<dbReference type="PANTHER" id="PTHR30435">
    <property type="entry name" value="FLAGELLAR PROTEIN"/>
    <property type="match status" value="1"/>
</dbReference>
<dbReference type="PIRSF" id="PIRSF002889">
    <property type="entry name" value="Rod_FlgB"/>
    <property type="match status" value="1"/>
</dbReference>
<keyword evidence="10" id="KW-1185">Reference proteome</keyword>
<dbReference type="Proteomes" id="UP000250928">
    <property type="component" value="Unassembled WGS sequence"/>
</dbReference>
<evidence type="ECO:0000256" key="4">
    <source>
        <dbReference type="ARBA" id="ARBA00023143"/>
    </source>
</evidence>
<dbReference type="GO" id="GO:0030694">
    <property type="term" value="C:bacterial-type flagellum basal body, rod"/>
    <property type="evidence" value="ECO:0007669"/>
    <property type="project" value="InterPro"/>
</dbReference>
<evidence type="ECO:0000313" key="10">
    <source>
        <dbReference type="Proteomes" id="UP000243361"/>
    </source>
</evidence>
<evidence type="ECO:0000259" key="7">
    <source>
        <dbReference type="Pfam" id="PF00460"/>
    </source>
</evidence>
<reference evidence="9 11" key="2">
    <citation type="submission" date="2018-01" db="EMBL/GenBank/DDBJ databases">
        <title>Novel co-symbiosis in the lucinid bivalve Phacoides pectinatus.</title>
        <authorList>
            <person name="Lim S.J."/>
            <person name="Davis B.G."/>
            <person name="Gill D.E."/>
            <person name="Engel A.S."/>
            <person name="Anderson L.C."/>
            <person name="Campbell B.J."/>
        </authorList>
    </citation>
    <scope>NUCLEOTIDE SEQUENCE [LARGE SCALE GENOMIC DNA]</scope>
    <source>
        <strain evidence="9">N3_P5</strain>
    </source>
</reference>
<evidence type="ECO:0000313" key="11">
    <source>
        <dbReference type="Proteomes" id="UP000250928"/>
    </source>
</evidence>
<evidence type="ECO:0000313" key="8">
    <source>
        <dbReference type="EMBL" id="OQX37232.1"/>
    </source>
</evidence>
<dbReference type="NCBIfam" id="TIGR01396">
    <property type="entry name" value="FlgB"/>
    <property type="match status" value="1"/>
</dbReference>
<keyword evidence="8" id="KW-0969">Cilium</keyword>
<keyword evidence="8" id="KW-0282">Flagellum</keyword>
<name>A0A657PPF5_9GAMM</name>
<dbReference type="Proteomes" id="UP000243361">
    <property type="component" value="Unassembled WGS sequence"/>
</dbReference>